<dbReference type="InterPro" id="IPR007848">
    <property type="entry name" value="Small_mtfrase_dom"/>
</dbReference>
<evidence type="ECO:0000256" key="3">
    <source>
        <dbReference type="ARBA" id="ARBA00022679"/>
    </source>
</evidence>
<sequence>MMSSQHTPARRAGGFTFKQFFVAHDRCAMKVGTDGVLLGAWAPLRDESRILDIGCGSGLMTLMLAQRSASDVPIEGVELDEAACQQACENVAASAWAYRIGIHHQDVLKYADETERRYSLIVSNPPIFHPAVPCADEQRTAARYTTTLTHQALLHAAECLLMSDGRFCLVLPIQVASSFLVLAQQQGWQAEQWVEVADNPARPVNRVLLSLARQPVLLTRSTLLIRDAQRHYSASFRALTQGFYLSM</sequence>
<dbReference type="NCBIfam" id="NF047853">
    <property type="entry name" value="tRm6a37MtseTrmN"/>
    <property type="match status" value="1"/>
</dbReference>
<keyword evidence="5 6" id="KW-0819">tRNA processing</keyword>
<feature type="domain" description="Methyltransferase small" evidence="7">
    <location>
        <begin position="46"/>
        <end position="171"/>
    </location>
</feature>
<comment type="subcellular location">
    <subcellularLocation>
        <location evidence="6">Cytoplasm</location>
    </subcellularLocation>
</comment>
<evidence type="ECO:0000256" key="6">
    <source>
        <dbReference type="HAMAP-Rule" id="MF_01872"/>
    </source>
</evidence>
<dbReference type="GO" id="GO:0005737">
    <property type="term" value="C:cytoplasm"/>
    <property type="evidence" value="ECO:0007669"/>
    <property type="project" value="UniProtKB-SubCell"/>
</dbReference>
<keyword evidence="9" id="KW-1185">Reference proteome</keyword>
<comment type="catalytic activity">
    <reaction evidence="6">
        <text>adenosine(37) in tRNA1(Val) + S-adenosyl-L-methionine = N(6)-methyladenosine(37) in tRNA1(Val) + S-adenosyl-L-homocysteine + H(+)</text>
        <dbReference type="Rhea" id="RHEA:43160"/>
        <dbReference type="Rhea" id="RHEA-COMP:10369"/>
        <dbReference type="Rhea" id="RHEA-COMP:10370"/>
        <dbReference type="ChEBI" id="CHEBI:15378"/>
        <dbReference type="ChEBI" id="CHEBI:57856"/>
        <dbReference type="ChEBI" id="CHEBI:59789"/>
        <dbReference type="ChEBI" id="CHEBI:74411"/>
        <dbReference type="ChEBI" id="CHEBI:74449"/>
        <dbReference type="EC" id="2.1.1.223"/>
    </reaction>
</comment>
<comment type="function">
    <text evidence="6">Specifically methylates the adenine in position 37 of tRNA(1)(Val) (anticodon cmo5UAC).</text>
</comment>
<accession>A0A375A7S2</accession>
<organism evidence="8 9">
    <name type="scientific">Dickeya aquatica</name>
    <dbReference type="NCBI Taxonomy" id="1401087"/>
    <lineage>
        <taxon>Bacteria</taxon>
        <taxon>Pseudomonadati</taxon>
        <taxon>Pseudomonadota</taxon>
        <taxon>Gammaproteobacteria</taxon>
        <taxon>Enterobacterales</taxon>
        <taxon>Pectobacteriaceae</taxon>
        <taxon>Dickeya</taxon>
    </lineage>
</organism>
<dbReference type="PROSITE" id="PS01131">
    <property type="entry name" value="RRNA_A_DIMETH"/>
    <property type="match status" value="1"/>
</dbReference>
<gene>
    <name evidence="8" type="primary">trmN</name>
    <name evidence="8" type="ORF">DAQ1742_01043</name>
</gene>
<evidence type="ECO:0000256" key="1">
    <source>
        <dbReference type="ARBA" id="ARBA00022490"/>
    </source>
</evidence>
<dbReference type="AlphaFoldDB" id="A0A375A7S2"/>
<keyword evidence="1 6" id="KW-0963">Cytoplasm</keyword>
<protein>
    <recommendedName>
        <fullName evidence="6">tRNA1(Val) (adenine(37)-N6)-methyltransferase</fullName>
        <ecNumber evidence="6">2.1.1.223</ecNumber>
    </recommendedName>
    <alternativeName>
        <fullName evidence="6">tRNA m6A37 methyltransferase</fullName>
    </alternativeName>
</protein>
<dbReference type="GO" id="GO:0016430">
    <property type="term" value="F:tRNA (adenine-N6)-methyltransferase activity"/>
    <property type="evidence" value="ECO:0007669"/>
    <property type="project" value="UniProtKB-UniRule"/>
</dbReference>
<keyword evidence="2 6" id="KW-0489">Methyltransferase</keyword>
<dbReference type="Gene3D" id="3.40.50.150">
    <property type="entry name" value="Vaccinia Virus protein VP39"/>
    <property type="match status" value="1"/>
</dbReference>
<dbReference type="Pfam" id="PF05175">
    <property type="entry name" value="MTS"/>
    <property type="match status" value="1"/>
</dbReference>
<evidence type="ECO:0000313" key="9">
    <source>
        <dbReference type="Proteomes" id="UP000294820"/>
    </source>
</evidence>
<name>A0A375A7S2_9GAMM</name>
<dbReference type="EMBL" id="LT615367">
    <property type="protein sequence ID" value="SLM62070.1"/>
    <property type="molecule type" value="Genomic_DNA"/>
</dbReference>
<reference evidence="8 9" key="1">
    <citation type="submission" date="2016-09" db="EMBL/GenBank/DDBJ databases">
        <authorList>
            <person name="Reverchon S."/>
            <person name="Nasser W."/>
            <person name="Leonard S."/>
            <person name="Brochier C."/>
            <person name="Duprey A."/>
        </authorList>
    </citation>
    <scope>NUCLEOTIDE SEQUENCE [LARGE SCALE GENOMIC DNA]</scope>
    <source>
        <strain evidence="8 9">174/2</strain>
    </source>
</reference>
<dbReference type="SUPFAM" id="SSF53335">
    <property type="entry name" value="S-adenosyl-L-methionine-dependent methyltransferases"/>
    <property type="match status" value="1"/>
</dbReference>
<evidence type="ECO:0000256" key="5">
    <source>
        <dbReference type="ARBA" id="ARBA00022694"/>
    </source>
</evidence>
<dbReference type="InterPro" id="IPR050210">
    <property type="entry name" value="tRNA_Adenine-N(6)_MTase"/>
</dbReference>
<dbReference type="PANTHER" id="PTHR47739:SF1">
    <property type="entry name" value="TRNA1(VAL) (ADENINE(37)-N6)-METHYLTRANSFERASE"/>
    <property type="match status" value="1"/>
</dbReference>
<keyword evidence="4 6" id="KW-0949">S-adenosyl-L-methionine</keyword>
<dbReference type="RefSeq" id="WP_180706241.1">
    <property type="nucleotide sequence ID" value="NZ_LT615367.1"/>
</dbReference>
<dbReference type="HAMAP" id="MF_01872">
    <property type="entry name" value="tRNA_methyltr_YfiC"/>
    <property type="match status" value="1"/>
</dbReference>
<dbReference type="PANTHER" id="PTHR47739">
    <property type="entry name" value="TRNA1(VAL) (ADENINE(37)-N6)-METHYLTRANSFERASE"/>
    <property type="match status" value="1"/>
</dbReference>
<dbReference type="KEGG" id="daq:DAQ1742_01043"/>
<dbReference type="GO" id="GO:0000179">
    <property type="term" value="F:rRNA (adenine-N6,N6-)-dimethyltransferase activity"/>
    <property type="evidence" value="ECO:0007669"/>
    <property type="project" value="InterPro"/>
</dbReference>
<keyword evidence="3 6" id="KW-0808">Transferase</keyword>
<evidence type="ECO:0000256" key="4">
    <source>
        <dbReference type="ARBA" id="ARBA00022691"/>
    </source>
</evidence>
<dbReference type="Proteomes" id="UP000294820">
    <property type="component" value="Chromosome 1"/>
</dbReference>
<evidence type="ECO:0000313" key="8">
    <source>
        <dbReference type="EMBL" id="SLM62070.1"/>
    </source>
</evidence>
<proteinExistence type="inferred from homology"/>
<evidence type="ECO:0000259" key="7">
    <source>
        <dbReference type="Pfam" id="PF05175"/>
    </source>
</evidence>
<comment type="similarity">
    <text evidence="6">Belongs to the methyltransferase superfamily. tRNA (adenine-N(6)-)-methyltransferase family.</text>
</comment>
<dbReference type="InterPro" id="IPR022882">
    <property type="entry name" value="tRNA_adenine-N6_MeTrfase"/>
</dbReference>
<dbReference type="GO" id="GO:0008033">
    <property type="term" value="P:tRNA processing"/>
    <property type="evidence" value="ECO:0007669"/>
    <property type="project" value="UniProtKB-UniRule"/>
</dbReference>
<dbReference type="CDD" id="cd02440">
    <property type="entry name" value="AdoMet_MTases"/>
    <property type="match status" value="1"/>
</dbReference>
<evidence type="ECO:0000256" key="2">
    <source>
        <dbReference type="ARBA" id="ARBA00022603"/>
    </source>
</evidence>
<dbReference type="InterPro" id="IPR020596">
    <property type="entry name" value="rRNA_Ade_Mease_Trfase_CS"/>
</dbReference>
<dbReference type="InterPro" id="IPR029063">
    <property type="entry name" value="SAM-dependent_MTases_sf"/>
</dbReference>
<dbReference type="EC" id="2.1.1.223" evidence="6"/>